<sequence length="587" mass="66862">MCKFATREFKRLNGEEEKSNRGGIGSQYGRLTKFEFPKFYGEDVQGWLYIVNQFFLLDSIPDEQKVKLSEAYAVSLFIGGLKDEISMHVRMFKPNTLSDVYCLAKMQEATLQVINTRQTLLLTTPKTPYATASYANKTVSYLLKSTTTTLALPAPNTISKPVYVQPRKQLTQKEIADKRAKNLCFYCDEKFVPGHKCSGQLFLLEIYADKSASEEYDLEALLDEPVVQNFGESITDTPVISFLNAMNGENTYKTMRVKAYVGKHTVHSLIDSSTHIFLDLKVAKKLGCKLKATCPMDVSVANGQVMSSLYECKGFTWTLQGVEFTSDVFILPLGGCELVLGVQWLSFLGDIKWNFKDLIMDFVYNDRRMVLRGTQKAALQWMSGKRCFVTPTSLPPKRKQDHRIPLVPNTPPINIRPYKCPPNQKDAKRSQNRIKSMADKHRGDRNFEVGMKVYLKLQPYRQSTIRQGTHHKFAAKYYGPFFVIAKVENVAYKLQLPPDTQIHPVFHVSQLKLYTGTNHQVGVLPLCGLDGVLSVEPEAIIGRRLGKLNNKAVLYVLVKWVNQTEEEANWELYIDLLQRYPHMELHS</sequence>
<dbReference type="AlphaFoldDB" id="A0A6L2JFQ2"/>
<evidence type="ECO:0000313" key="2">
    <source>
        <dbReference type="EMBL" id="GEU35756.1"/>
    </source>
</evidence>
<dbReference type="Gene3D" id="2.40.70.10">
    <property type="entry name" value="Acid Proteases"/>
    <property type="match status" value="1"/>
</dbReference>
<dbReference type="InterPro" id="IPR021109">
    <property type="entry name" value="Peptidase_aspartic_dom_sf"/>
</dbReference>
<comment type="caution">
    <text evidence="2">The sequence shown here is derived from an EMBL/GenBank/DDBJ whole genome shotgun (WGS) entry which is preliminary data.</text>
</comment>
<accession>A0A6L2JFQ2</accession>
<dbReference type="EMBL" id="BKCJ010000727">
    <property type="protein sequence ID" value="GEU35756.1"/>
    <property type="molecule type" value="Genomic_DNA"/>
</dbReference>
<dbReference type="PANTHER" id="PTHR46148:SF52">
    <property type="entry name" value="OS04G0603800 PROTEIN"/>
    <property type="match status" value="1"/>
</dbReference>
<feature type="domain" description="Tf2-1-like SH3-like" evidence="1">
    <location>
        <begin position="452"/>
        <end position="514"/>
    </location>
</feature>
<dbReference type="CDD" id="cd00303">
    <property type="entry name" value="retropepsin_like"/>
    <property type="match status" value="1"/>
</dbReference>
<organism evidence="2">
    <name type="scientific">Tanacetum cinerariifolium</name>
    <name type="common">Dalmatian daisy</name>
    <name type="synonym">Chrysanthemum cinerariifolium</name>
    <dbReference type="NCBI Taxonomy" id="118510"/>
    <lineage>
        <taxon>Eukaryota</taxon>
        <taxon>Viridiplantae</taxon>
        <taxon>Streptophyta</taxon>
        <taxon>Embryophyta</taxon>
        <taxon>Tracheophyta</taxon>
        <taxon>Spermatophyta</taxon>
        <taxon>Magnoliopsida</taxon>
        <taxon>eudicotyledons</taxon>
        <taxon>Gunneridae</taxon>
        <taxon>Pentapetalae</taxon>
        <taxon>asterids</taxon>
        <taxon>campanulids</taxon>
        <taxon>Asterales</taxon>
        <taxon>Asteraceae</taxon>
        <taxon>Asteroideae</taxon>
        <taxon>Anthemideae</taxon>
        <taxon>Anthemidinae</taxon>
        <taxon>Tanacetum</taxon>
    </lineage>
</organism>
<dbReference type="Pfam" id="PF24626">
    <property type="entry name" value="SH3_Tf2-1"/>
    <property type="match status" value="1"/>
</dbReference>
<name>A0A6L2JFQ2_TANCI</name>
<evidence type="ECO:0000259" key="1">
    <source>
        <dbReference type="Pfam" id="PF24626"/>
    </source>
</evidence>
<dbReference type="InterPro" id="IPR016197">
    <property type="entry name" value="Chromo-like_dom_sf"/>
</dbReference>
<proteinExistence type="predicted"/>
<gene>
    <name evidence="2" type="ORF">Tci_007734</name>
</gene>
<protein>
    <recommendedName>
        <fullName evidence="1">Tf2-1-like SH3-like domain-containing protein</fullName>
    </recommendedName>
</protein>
<dbReference type="InterPro" id="IPR056924">
    <property type="entry name" value="SH3_Tf2-1"/>
</dbReference>
<reference evidence="2" key="1">
    <citation type="journal article" date="2019" name="Sci. Rep.">
        <title>Draft genome of Tanacetum cinerariifolium, the natural source of mosquito coil.</title>
        <authorList>
            <person name="Yamashiro T."/>
            <person name="Shiraishi A."/>
            <person name="Satake H."/>
            <person name="Nakayama K."/>
        </authorList>
    </citation>
    <scope>NUCLEOTIDE SEQUENCE</scope>
</reference>
<dbReference type="SUPFAM" id="SSF54160">
    <property type="entry name" value="Chromo domain-like"/>
    <property type="match status" value="1"/>
</dbReference>
<dbReference type="Pfam" id="PF08284">
    <property type="entry name" value="RVP_2"/>
    <property type="match status" value="1"/>
</dbReference>
<dbReference type="PANTHER" id="PTHR46148">
    <property type="entry name" value="CHROMO DOMAIN-CONTAINING PROTEIN"/>
    <property type="match status" value="1"/>
</dbReference>